<protein>
    <recommendedName>
        <fullName evidence="3">Interleukin-6</fullName>
    </recommendedName>
</protein>
<name>A0ABQ9H2R3_9NEOP</name>
<dbReference type="Proteomes" id="UP001159363">
    <property type="component" value="Chromosome 6"/>
</dbReference>
<evidence type="ECO:0000313" key="2">
    <source>
        <dbReference type="Proteomes" id="UP001159363"/>
    </source>
</evidence>
<organism evidence="1 2">
    <name type="scientific">Dryococelus australis</name>
    <dbReference type="NCBI Taxonomy" id="614101"/>
    <lineage>
        <taxon>Eukaryota</taxon>
        <taxon>Metazoa</taxon>
        <taxon>Ecdysozoa</taxon>
        <taxon>Arthropoda</taxon>
        <taxon>Hexapoda</taxon>
        <taxon>Insecta</taxon>
        <taxon>Pterygota</taxon>
        <taxon>Neoptera</taxon>
        <taxon>Polyneoptera</taxon>
        <taxon>Phasmatodea</taxon>
        <taxon>Verophasmatodea</taxon>
        <taxon>Anareolatae</taxon>
        <taxon>Phasmatidae</taxon>
        <taxon>Eurycanthinae</taxon>
        <taxon>Dryococelus</taxon>
    </lineage>
</organism>
<reference evidence="1 2" key="1">
    <citation type="submission" date="2023-02" db="EMBL/GenBank/DDBJ databases">
        <title>LHISI_Scaffold_Assembly.</title>
        <authorList>
            <person name="Stuart O.P."/>
            <person name="Cleave R."/>
            <person name="Magrath M.J.L."/>
            <person name="Mikheyev A.S."/>
        </authorList>
    </citation>
    <scope>NUCLEOTIDE SEQUENCE [LARGE SCALE GENOMIC DNA]</scope>
    <source>
        <strain evidence="1">Daus_M_001</strain>
        <tissue evidence="1">Leg muscle</tissue>
    </source>
</reference>
<keyword evidence="2" id="KW-1185">Reference proteome</keyword>
<evidence type="ECO:0008006" key="3">
    <source>
        <dbReference type="Google" id="ProtNLM"/>
    </source>
</evidence>
<comment type="caution">
    <text evidence="1">The sequence shown here is derived from an EMBL/GenBank/DDBJ whole genome shotgun (WGS) entry which is preliminary data.</text>
</comment>
<proteinExistence type="predicted"/>
<evidence type="ECO:0000313" key="1">
    <source>
        <dbReference type="EMBL" id="KAJ8878466.1"/>
    </source>
</evidence>
<gene>
    <name evidence="1" type="ORF">PR048_019044</name>
</gene>
<accession>A0ABQ9H2R3</accession>
<dbReference type="EMBL" id="JARBHB010000007">
    <property type="protein sequence ID" value="KAJ8878466.1"/>
    <property type="molecule type" value="Genomic_DNA"/>
</dbReference>
<sequence>MPLGGKEVDEGVFFNLLNLEIDFGYEGLKTHLEKCLLADRTADIAGKEELSISLCFYNESHGKSEKNLQHKIPHHSQKQLTIFWLTKIFHQNSMLDLVLMAVLQRQANMVVNNANNVPEIRNSIAMVKDTINFFRELTACRN</sequence>